<dbReference type="GO" id="GO:0046983">
    <property type="term" value="F:protein dimerization activity"/>
    <property type="evidence" value="ECO:0007669"/>
    <property type="project" value="InterPro"/>
</dbReference>
<feature type="domain" description="HAT C-terminal dimerisation" evidence="1">
    <location>
        <begin position="224"/>
        <end position="295"/>
    </location>
</feature>
<dbReference type="Pfam" id="PF05699">
    <property type="entry name" value="Dimer_Tnp_hAT"/>
    <property type="match status" value="1"/>
</dbReference>
<dbReference type="AlphaFoldDB" id="A0A8C1TZ08"/>
<dbReference type="InterPro" id="IPR052958">
    <property type="entry name" value="IFN-induced_PKR_regulator"/>
</dbReference>
<evidence type="ECO:0000313" key="3">
    <source>
        <dbReference type="Proteomes" id="UP000694700"/>
    </source>
</evidence>
<name>A0A8C1TZ08_CYPCA</name>
<organism evidence="2 3">
    <name type="scientific">Cyprinus carpio</name>
    <name type="common">Common carp</name>
    <dbReference type="NCBI Taxonomy" id="7962"/>
    <lineage>
        <taxon>Eukaryota</taxon>
        <taxon>Metazoa</taxon>
        <taxon>Chordata</taxon>
        <taxon>Craniata</taxon>
        <taxon>Vertebrata</taxon>
        <taxon>Euteleostomi</taxon>
        <taxon>Actinopterygii</taxon>
        <taxon>Neopterygii</taxon>
        <taxon>Teleostei</taxon>
        <taxon>Ostariophysi</taxon>
        <taxon>Cypriniformes</taxon>
        <taxon>Cyprinidae</taxon>
        <taxon>Cyprininae</taxon>
        <taxon>Cyprinus</taxon>
    </lineage>
</organism>
<proteinExistence type="predicted"/>
<dbReference type="PANTHER" id="PTHR46289:SF14">
    <property type="entry name" value="DUF4371 DOMAIN-CONTAINING PROTEIN"/>
    <property type="match status" value="1"/>
</dbReference>
<dbReference type="InterPro" id="IPR008906">
    <property type="entry name" value="HATC_C_dom"/>
</dbReference>
<dbReference type="Proteomes" id="UP000694700">
    <property type="component" value="Unplaced"/>
</dbReference>
<sequence>SRELLKTLCELCFEATRELQHLSDTCWACRFLALRNIMDTLPALKRLLQEIAQERHGERTVEARGLLAQIELEFVLHLVTLRKLFGETKLLSDMLQSQTVDLSRAVDLESSFDKLWDEALNICEQCDSATSEAKRQKMLSSRLSGYCTLSTVVQREVERDKDMFRTSFFYPVIDSMLNELNRRFSNTNCELMRSIQSLSPQSDAFLKESDVFHLAVFLIGEVKKPYSTVELVCFIEPYREVFFELFRLCKIAVTLPVSSASCEHSVSTMKLIKTFLLSTTTDERLSDLGVLSIESRRAKPLDLDVFVDRFSSQHNRRILLL</sequence>
<dbReference type="PANTHER" id="PTHR46289">
    <property type="entry name" value="52 KDA REPRESSOR OF THE INHIBITOR OF THE PROTEIN KINASE-LIKE PROTEIN-RELATED"/>
    <property type="match status" value="1"/>
</dbReference>
<accession>A0A8C1TZ08</accession>
<evidence type="ECO:0000313" key="2">
    <source>
        <dbReference type="Ensembl" id="ENSCCRP00015029057.1"/>
    </source>
</evidence>
<evidence type="ECO:0000259" key="1">
    <source>
        <dbReference type="Pfam" id="PF05699"/>
    </source>
</evidence>
<protein>
    <recommendedName>
        <fullName evidence="1">HAT C-terminal dimerisation domain-containing protein</fullName>
    </recommendedName>
</protein>
<dbReference type="Ensembl" id="ENSCCRT00015030081.1">
    <property type="protein sequence ID" value="ENSCCRP00015029057.1"/>
    <property type="gene ID" value="ENSCCRG00015012266.1"/>
</dbReference>
<reference evidence="2" key="1">
    <citation type="submission" date="2025-08" db="UniProtKB">
        <authorList>
            <consortium name="Ensembl"/>
        </authorList>
    </citation>
    <scope>IDENTIFICATION</scope>
</reference>